<comment type="caution">
    <text evidence="3">The sequence shown here is derived from an EMBL/GenBank/DDBJ whole genome shotgun (WGS) entry which is preliminary data.</text>
</comment>
<feature type="region of interest" description="Disordered" evidence="2">
    <location>
        <begin position="137"/>
        <end position="156"/>
    </location>
</feature>
<feature type="coiled-coil region" evidence="1">
    <location>
        <begin position="232"/>
        <end position="259"/>
    </location>
</feature>
<dbReference type="Proteomes" id="UP000419144">
    <property type="component" value="Unassembled WGS sequence"/>
</dbReference>
<accession>A0A640KPK5</accession>
<protein>
    <submittedName>
        <fullName evidence="3">Uncharacterized protein</fullName>
    </submittedName>
</protein>
<evidence type="ECO:0000256" key="2">
    <source>
        <dbReference type="SAM" id="MobiDB-lite"/>
    </source>
</evidence>
<dbReference type="VEuPathDB" id="TriTrypDB:LtaPh_3209700"/>
<dbReference type="EMBL" id="BLBS01000048">
    <property type="protein sequence ID" value="GET91422.1"/>
    <property type="molecule type" value="Genomic_DNA"/>
</dbReference>
<name>A0A640KPK5_LEITA</name>
<keyword evidence="1" id="KW-0175">Coiled coil</keyword>
<evidence type="ECO:0000313" key="4">
    <source>
        <dbReference type="Proteomes" id="UP000419144"/>
    </source>
</evidence>
<evidence type="ECO:0000313" key="3">
    <source>
        <dbReference type="EMBL" id="GET91422.1"/>
    </source>
</evidence>
<sequence length="284" mass="31599">MFDGVVLPFGDAPLGRASSTAEEVRWMAFARDLVLQELQSTPSTAQEWADATASSQVAQRGHYQTYLDFIRHMQERLPCDIGLGSPSPISGAVRPTPGRYRCGPLDRVEVAEPPASLRCAATPSVSTRCAPRLRIHEGPMNEDGEKEEPLLSSSSTSLTDGMTQMVASQTSLDGIFFEGLLSQELNLALWRRCSLPQEALRCALEEVQRLDRAACEEDAVLRYLNTMRFTEQRAYKRRRAELQSQLNKTREKVVALERLVGVETAGLVRREVGTGERLRACMLE</sequence>
<reference evidence="3" key="1">
    <citation type="submission" date="2019-11" db="EMBL/GenBank/DDBJ databases">
        <title>Leishmania tarentolae CDS.</title>
        <authorList>
            <person name="Goto Y."/>
            <person name="Yamagishi J."/>
        </authorList>
    </citation>
    <scope>NUCLEOTIDE SEQUENCE [LARGE SCALE GENOMIC DNA]</scope>
    <source>
        <strain evidence="3">Parrot Tar II</strain>
    </source>
</reference>
<evidence type="ECO:0000256" key="1">
    <source>
        <dbReference type="SAM" id="Coils"/>
    </source>
</evidence>
<organism evidence="3 4">
    <name type="scientific">Leishmania tarentolae</name>
    <name type="common">Sauroleishmania tarentolae</name>
    <dbReference type="NCBI Taxonomy" id="5689"/>
    <lineage>
        <taxon>Eukaryota</taxon>
        <taxon>Discoba</taxon>
        <taxon>Euglenozoa</taxon>
        <taxon>Kinetoplastea</taxon>
        <taxon>Metakinetoplastina</taxon>
        <taxon>Trypanosomatida</taxon>
        <taxon>Trypanosomatidae</taxon>
        <taxon>Leishmaniinae</taxon>
        <taxon>Leishmania</taxon>
        <taxon>lizard Leishmania</taxon>
    </lineage>
</organism>
<proteinExistence type="predicted"/>
<gene>
    <name evidence="3" type="ORF">LtaPh_3209700</name>
</gene>
<keyword evidence="4" id="KW-1185">Reference proteome</keyword>
<dbReference type="OrthoDB" id="260006at2759"/>
<dbReference type="AlphaFoldDB" id="A0A640KPK5"/>